<organism evidence="2 3">
    <name type="scientific">Paractinoplanes durhamensis</name>
    <dbReference type="NCBI Taxonomy" id="113563"/>
    <lineage>
        <taxon>Bacteria</taxon>
        <taxon>Bacillati</taxon>
        <taxon>Actinomycetota</taxon>
        <taxon>Actinomycetes</taxon>
        <taxon>Micromonosporales</taxon>
        <taxon>Micromonosporaceae</taxon>
        <taxon>Paractinoplanes</taxon>
    </lineage>
</organism>
<accession>A0ABQ3Z6J5</accession>
<dbReference type="RefSeq" id="WP_203733113.1">
    <property type="nucleotide sequence ID" value="NZ_BAAATX010000018.1"/>
</dbReference>
<protein>
    <recommendedName>
        <fullName evidence="1">VOC domain-containing protein</fullName>
    </recommendedName>
</protein>
<evidence type="ECO:0000313" key="2">
    <source>
        <dbReference type="EMBL" id="GIE05419.1"/>
    </source>
</evidence>
<evidence type="ECO:0000259" key="1">
    <source>
        <dbReference type="PROSITE" id="PS51819"/>
    </source>
</evidence>
<feature type="domain" description="VOC" evidence="1">
    <location>
        <begin position="4"/>
        <end position="108"/>
    </location>
</feature>
<dbReference type="SUPFAM" id="SSF54593">
    <property type="entry name" value="Glyoxalase/Bleomycin resistance protein/Dihydroxybiphenyl dioxygenase"/>
    <property type="match status" value="1"/>
</dbReference>
<dbReference type="Gene3D" id="3.10.180.10">
    <property type="entry name" value="2,3-Dihydroxybiphenyl 1,2-Dioxygenase, domain 1"/>
    <property type="match status" value="1"/>
</dbReference>
<comment type="caution">
    <text evidence="2">The sequence shown here is derived from an EMBL/GenBank/DDBJ whole genome shotgun (WGS) entry which is preliminary data.</text>
</comment>
<gene>
    <name evidence="2" type="ORF">Adu01nite_67690</name>
</gene>
<dbReference type="InterPro" id="IPR037523">
    <property type="entry name" value="VOC_core"/>
</dbReference>
<dbReference type="PROSITE" id="PS51819">
    <property type="entry name" value="VOC"/>
    <property type="match status" value="1"/>
</dbReference>
<dbReference type="InterPro" id="IPR029068">
    <property type="entry name" value="Glyas_Bleomycin-R_OHBP_Dase"/>
</dbReference>
<dbReference type="InterPro" id="IPR004360">
    <property type="entry name" value="Glyas_Fos-R_dOase_dom"/>
</dbReference>
<evidence type="ECO:0000313" key="3">
    <source>
        <dbReference type="Proteomes" id="UP000637628"/>
    </source>
</evidence>
<reference evidence="2 3" key="1">
    <citation type="submission" date="2021-01" db="EMBL/GenBank/DDBJ databases">
        <title>Whole genome shotgun sequence of Actinoplanes durhamensis NBRC 14914.</title>
        <authorList>
            <person name="Komaki H."/>
            <person name="Tamura T."/>
        </authorList>
    </citation>
    <scope>NUCLEOTIDE SEQUENCE [LARGE SCALE GENOMIC DNA]</scope>
    <source>
        <strain evidence="2 3">NBRC 14914</strain>
    </source>
</reference>
<keyword evidence="3" id="KW-1185">Reference proteome</keyword>
<dbReference type="EMBL" id="BOML01000056">
    <property type="protein sequence ID" value="GIE05419.1"/>
    <property type="molecule type" value="Genomic_DNA"/>
</dbReference>
<proteinExistence type="predicted"/>
<sequence length="129" mass="14144">MLRKIDCVMLRVDDLTTAAAFYTDALGLTELWRDDTSVGMGFPETDAELVLHTMHLPPDCTVHYLVDDVAQAVADWPGRTRMPPFEIAVGQCAILEDPFGNPICILDLTKGTRPGSSSTSCRSSMIRPC</sequence>
<name>A0ABQ3Z6J5_9ACTN</name>
<dbReference type="Proteomes" id="UP000637628">
    <property type="component" value="Unassembled WGS sequence"/>
</dbReference>
<dbReference type="Pfam" id="PF00903">
    <property type="entry name" value="Glyoxalase"/>
    <property type="match status" value="1"/>
</dbReference>